<gene>
    <name evidence="1" type="ORF">OH76DRAFT_1366011</name>
</gene>
<proteinExistence type="predicted"/>
<name>A0A371CJY5_9APHY</name>
<dbReference type="OrthoDB" id="3247418at2759"/>
<dbReference type="Proteomes" id="UP000256964">
    <property type="component" value="Unassembled WGS sequence"/>
</dbReference>
<evidence type="ECO:0008006" key="3">
    <source>
        <dbReference type="Google" id="ProtNLM"/>
    </source>
</evidence>
<dbReference type="PANTHER" id="PTHR46579">
    <property type="entry name" value="F5/8 TYPE C DOMAIN-CONTAINING PROTEIN-RELATED"/>
    <property type="match status" value="1"/>
</dbReference>
<accession>A0A371CJY5</accession>
<dbReference type="STRING" id="139420.A0A371CJY5"/>
<organism evidence="1 2">
    <name type="scientific">Lentinus brumalis</name>
    <dbReference type="NCBI Taxonomy" id="2498619"/>
    <lineage>
        <taxon>Eukaryota</taxon>
        <taxon>Fungi</taxon>
        <taxon>Dikarya</taxon>
        <taxon>Basidiomycota</taxon>
        <taxon>Agaricomycotina</taxon>
        <taxon>Agaricomycetes</taxon>
        <taxon>Polyporales</taxon>
        <taxon>Polyporaceae</taxon>
        <taxon>Lentinus</taxon>
    </lineage>
</organism>
<keyword evidence="2" id="KW-1185">Reference proteome</keyword>
<evidence type="ECO:0000313" key="1">
    <source>
        <dbReference type="EMBL" id="RDX40594.1"/>
    </source>
</evidence>
<dbReference type="PANTHER" id="PTHR46579:SF1">
    <property type="entry name" value="F5_8 TYPE C DOMAIN-CONTAINING PROTEIN"/>
    <property type="match status" value="1"/>
</dbReference>
<protein>
    <recommendedName>
        <fullName evidence="3">DUF4218 domain-containing protein</fullName>
    </recommendedName>
</protein>
<reference evidence="1 2" key="1">
    <citation type="journal article" date="2018" name="Biotechnol. Biofuels">
        <title>Integrative visual omics of the white-rot fungus Polyporus brumalis exposes the biotechnological potential of its oxidative enzymes for delignifying raw plant biomass.</title>
        <authorList>
            <person name="Miyauchi S."/>
            <person name="Rancon A."/>
            <person name="Drula E."/>
            <person name="Hage H."/>
            <person name="Chaduli D."/>
            <person name="Favel A."/>
            <person name="Grisel S."/>
            <person name="Henrissat B."/>
            <person name="Herpoel-Gimbert I."/>
            <person name="Ruiz-Duenas F.J."/>
            <person name="Chevret D."/>
            <person name="Hainaut M."/>
            <person name="Lin J."/>
            <person name="Wang M."/>
            <person name="Pangilinan J."/>
            <person name="Lipzen A."/>
            <person name="Lesage-Meessen L."/>
            <person name="Navarro D."/>
            <person name="Riley R."/>
            <person name="Grigoriev I.V."/>
            <person name="Zhou S."/>
            <person name="Raouche S."/>
            <person name="Rosso M.N."/>
        </authorList>
    </citation>
    <scope>NUCLEOTIDE SEQUENCE [LARGE SCALE GENOMIC DNA]</scope>
    <source>
        <strain evidence="1 2">BRFM 1820</strain>
    </source>
</reference>
<sequence>MHNLFLGELRHHCMKIFGLKGAEGRSPSRQAVHSPTEQQKSLDRIYDRLLARDTVGITDVRKDYLQTVARFNSILVPADKQTKLGYAQTFVQWVSAHILRHAAFRIPPPLPMATNQFCLLDEIPKIPPSHEIFTSSVLAKLRKDMRNTVLSSWMEKPPADIGTASHGKLKADHWRTLCTVSMVITLVPLWGTTSASKSERQALDNFMHLVAAVDLATRRSMNVGRATAFDNHMEQYVRGLRDLYDAQLVPNHHLSLHLIDCLLLFGPTHGWWAFPFERYNGLLQRIKTNSKGSEIPATLMRYFYLNAKLRWLIEAVKWPNIPFVSDLVRSFGSTFLGSRKGTVSAQIFDSLDDDDPSNQHQSRSQQALDSNLYHHLLALINKTSTTSFGSEEDGVLDGRPFLSASAEYVHSVDHRVFTYSTSGSRRRDSYVTYSVLVNGVREIRAGQIGEIFYHTRTEDGEEIVEPFFVIDRFKPLSREHAEMDPFRQFPDVPAWLCYHERDPTPHLARQQDIVSHFAALVYTPTDIGKECILIRSLDRVRLSFVAGIVFCADFVMSKS</sequence>
<dbReference type="EMBL" id="KZ857546">
    <property type="protein sequence ID" value="RDX40594.1"/>
    <property type="molecule type" value="Genomic_DNA"/>
</dbReference>
<evidence type="ECO:0000313" key="2">
    <source>
        <dbReference type="Proteomes" id="UP000256964"/>
    </source>
</evidence>
<dbReference type="AlphaFoldDB" id="A0A371CJY5"/>